<evidence type="ECO:0000256" key="2">
    <source>
        <dbReference type="ARBA" id="ARBA00000751"/>
    </source>
</evidence>
<dbReference type="SUPFAM" id="SSF143990">
    <property type="entry name" value="YbiA-like"/>
    <property type="match status" value="1"/>
</dbReference>
<evidence type="ECO:0000256" key="1">
    <source>
        <dbReference type="ARBA" id="ARBA00000022"/>
    </source>
</evidence>
<evidence type="ECO:0000259" key="3">
    <source>
        <dbReference type="Pfam" id="PF08719"/>
    </source>
</evidence>
<dbReference type="NCBIfam" id="TIGR02464">
    <property type="entry name" value="ribofla_fusion"/>
    <property type="match status" value="1"/>
</dbReference>
<comment type="catalytic activity">
    <reaction evidence="1">
        <text>5-amino-6-(5-phospho-D-ribosylamino)uracil + H2O = 5,6-diaminouracil + D-ribose 5-phosphate</text>
        <dbReference type="Rhea" id="RHEA:55020"/>
        <dbReference type="ChEBI" id="CHEBI:15377"/>
        <dbReference type="ChEBI" id="CHEBI:46252"/>
        <dbReference type="ChEBI" id="CHEBI:58453"/>
        <dbReference type="ChEBI" id="CHEBI:78346"/>
    </reaction>
</comment>
<proteinExistence type="predicted"/>
<dbReference type="Pfam" id="PF08719">
    <property type="entry name" value="NADAR"/>
    <property type="match status" value="1"/>
</dbReference>
<comment type="caution">
    <text evidence="4">The sequence shown here is derived from an EMBL/GenBank/DDBJ whole genome shotgun (WGS) entry which is preliminary data.</text>
</comment>
<dbReference type="CDD" id="cd15457">
    <property type="entry name" value="NADAR"/>
    <property type="match status" value="1"/>
</dbReference>
<reference evidence="4 5" key="1">
    <citation type="submission" date="2020-03" db="EMBL/GenBank/DDBJ databases">
        <title>Soil Listeria distribution.</title>
        <authorList>
            <person name="Liao J."/>
            <person name="Wiedmann M."/>
        </authorList>
    </citation>
    <scope>NUCLEOTIDE SEQUENCE [LARGE SCALE GENOMIC DNA]</scope>
    <source>
        <strain evidence="4 5">FSL L7-1829</strain>
    </source>
</reference>
<protein>
    <submittedName>
        <fullName evidence="4">NADAR family protein</fullName>
    </submittedName>
</protein>
<gene>
    <name evidence="4" type="ORF">HB853_06450</name>
</gene>
<sequence length="276" mass="33037">MLLLNKCIMPPLWLAYPEIERYSIGWRMGYGEEYQNNFFAWWDSLSLPEQIEYQTLFPEPITWDGWWLDEHPDENLSYNDYWIPIWQQFGLPKYNLNQIQKEKQPELFFFETAMNKSCLNHWWLEDFSVSTQNYKCLEQFMMEQKAELFQETSIKQKILEVNSPEQIQALGKEIKAFDQIIWDKFKYAIALQGNWNKFNQKRILREFLLSTGDTLLVGASLNDSIWGIPLSMDSPDAQNLLKWQGQNLLGFALMEVRDELRRVWQNESLCDWSLVK</sequence>
<dbReference type="InterPro" id="IPR037238">
    <property type="entry name" value="YbiA-like_sf"/>
</dbReference>
<dbReference type="Proteomes" id="UP000522007">
    <property type="component" value="Unassembled WGS sequence"/>
</dbReference>
<accession>A0A7X0T761</accession>
<organism evidence="4 5">
    <name type="scientific">Listeria welshimeri</name>
    <dbReference type="NCBI Taxonomy" id="1643"/>
    <lineage>
        <taxon>Bacteria</taxon>
        <taxon>Bacillati</taxon>
        <taxon>Bacillota</taxon>
        <taxon>Bacilli</taxon>
        <taxon>Bacillales</taxon>
        <taxon>Listeriaceae</taxon>
        <taxon>Listeria</taxon>
    </lineage>
</organism>
<dbReference type="RefSeq" id="WP_185307991.1">
    <property type="nucleotide sequence ID" value="NZ_JACTHG010000009.1"/>
</dbReference>
<evidence type="ECO:0000313" key="5">
    <source>
        <dbReference type="Proteomes" id="UP000522007"/>
    </source>
</evidence>
<comment type="catalytic activity">
    <reaction evidence="2">
        <text>2,5-diamino-6-hydroxy-4-(5-phosphoribosylamino)-pyrimidine + H2O = 2,5,6-triamino-4-hydroxypyrimidine + D-ribose 5-phosphate</text>
        <dbReference type="Rhea" id="RHEA:23436"/>
        <dbReference type="ChEBI" id="CHEBI:15377"/>
        <dbReference type="ChEBI" id="CHEBI:58614"/>
        <dbReference type="ChEBI" id="CHEBI:78346"/>
        <dbReference type="ChEBI" id="CHEBI:137796"/>
    </reaction>
</comment>
<feature type="domain" description="NADAR" evidence="3">
    <location>
        <begin position="108"/>
        <end position="261"/>
    </location>
</feature>
<evidence type="ECO:0000313" key="4">
    <source>
        <dbReference type="EMBL" id="MBC1322581.1"/>
    </source>
</evidence>
<name>A0A7X0T761_LISWE</name>
<dbReference type="AlphaFoldDB" id="A0A7X0T761"/>
<dbReference type="InterPro" id="IPR012816">
    <property type="entry name" value="NADAR"/>
</dbReference>
<dbReference type="EMBL" id="JAAROP010000004">
    <property type="protein sequence ID" value="MBC1322581.1"/>
    <property type="molecule type" value="Genomic_DNA"/>
</dbReference>
<dbReference type="Gene3D" id="1.10.357.40">
    <property type="entry name" value="YbiA-like"/>
    <property type="match status" value="1"/>
</dbReference>